<sequence>MIIFRVFYLKISKNIEFYIISGMNELLSTKKSIIYKRHRLINSLKDNPIYKYTLNCENCLGEIHWIKSKSLSTKAKNAFKKDLEDNKIDKNKYEGQYNGAIFFELTEDKSFSRWIFLKNGKLILWQLRGNYLMNFPKDFFENQGYICKEIQL</sequence>
<evidence type="ECO:0000313" key="2">
    <source>
        <dbReference type="Proteomes" id="UP000247903"/>
    </source>
</evidence>
<evidence type="ECO:0000313" key="1">
    <source>
        <dbReference type="EMBL" id="PXY39140.1"/>
    </source>
</evidence>
<reference evidence="1 2" key="1">
    <citation type="submission" date="2018-05" db="EMBL/GenBank/DDBJ databases">
        <title>Flavobacterium sp. strain IMCC34759, incomplete genome.</title>
        <authorList>
            <person name="Joung Y."/>
            <person name="Cho J."/>
        </authorList>
    </citation>
    <scope>NUCLEOTIDE SEQUENCE [LARGE SCALE GENOMIC DNA]</scope>
    <source>
        <strain evidence="1 2">IMCC34759</strain>
    </source>
</reference>
<dbReference type="Proteomes" id="UP000247903">
    <property type="component" value="Unassembled WGS sequence"/>
</dbReference>
<comment type="caution">
    <text evidence="1">The sequence shown here is derived from an EMBL/GenBank/DDBJ whole genome shotgun (WGS) entry which is preliminary data.</text>
</comment>
<accession>A0A2V4BND6</accession>
<organism evidence="1 2">
    <name type="scientific">Flavobacterium cheongpyeongense</name>
    <dbReference type="NCBI Taxonomy" id="2212651"/>
    <lineage>
        <taxon>Bacteria</taxon>
        <taxon>Pseudomonadati</taxon>
        <taxon>Bacteroidota</taxon>
        <taxon>Flavobacteriia</taxon>
        <taxon>Flavobacteriales</taxon>
        <taxon>Flavobacteriaceae</taxon>
        <taxon>Flavobacterium</taxon>
    </lineage>
</organism>
<dbReference type="EMBL" id="QJHK01000024">
    <property type="protein sequence ID" value="PXY39140.1"/>
    <property type="molecule type" value="Genomic_DNA"/>
</dbReference>
<name>A0A2V4BND6_9FLAO</name>
<dbReference type="AlphaFoldDB" id="A0A2V4BND6"/>
<gene>
    <name evidence="1" type="ORF">DMB65_19365</name>
</gene>
<keyword evidence="2" id="KW-1185">Reference proteome</keyword>
<protein>
    <submittedName>
        <fullName evidence="1">Uncharacterized protein</fullName>
    </submittedName>
</protein>
<proteinExistence type="predicted"/>